<dbReference type="Proteomes" id="UP001292094">
    <property type="component" value="Unassembled WGS sequence"/>
</dbReference>
<evidence type="ECO:0000256" key="1">
    <source>
        <dbReference type="SAM" id="MobiDB-lite"/>
    </source>
</evidence>
<feature type="region of interest" description="Disordered" evidence="1">
    <location>
        <begin position="1"/>
        <end position="139"/>
    </location>
</feature>
<feature type="region of interest" description="Disordered" evidence="1">
    <location>
        <begin position="171"/>
        <end position="200"/>
    </location>
</feature>
<organism evidence="2 3">
    <name type="scientific">Petrolisthes manimaculis</name>
    <dbReference type="NCBI Taxonomy" id="1843537"/>
    <lineage>
        <taxon>Eukaryota</taxon>
        <taxon>Metazoa</taxon>
        <taxon>Ecdysozoa</taxon>
        <taxon>Arthropoda</taxon>
        <taxon>Crustacea</taxon>
        <taxon>Multicrustacea</taxon>
        <taxon>Malacostraca</taxon>
        <taxon>Eumalacostraca</taxon>
        <taxon>Eucarida</taxon>
        <taxon>Decapoda</taxon>
        <taxon>Pleocyemata</taxon>
        <taxon>Anomura</taxon>
        <taxon>Galatheoidea</taxon>
        <taxon>Porcellanidae</taxon>
        <taxon>Petrolisthes</taxon>
    </lineage>
</organism>
<feature type="compositionally biased region" description="Low complexity" evidence="1">
    <location>
        <begin position="71"/>
        <end position="84"/>
    </location>
</feature>
<sequence>MPSSPDAQPHPTPILDHTSQLAPPILPAPTNSYLNIHLPPQQPPTIHPQHTQPPPPIPPPPRPHSPRAQVTPPTHNPTSPTHGTQQVGIDGGPGNSPETPHLTPRRLNTPPEAAASPPPTQDEPCLVPDGFTTRTGRRIKRPCKITYSISPISGRGGDVAGRQGIRNRTIRQAAPHSQVATVSRPPRPRGKKASCPGDVGLTDTLAKEEATPAVDAITHTRRQNHTVPQLYHLTPPTCPYSRT</sequence>
<dbReference type="PRINTS" id="PR01217">
    <property type="entry name" value="PRICHEXTENSN"/>
</dbReference>
<accession>A0AAE1PKR9</accession>
<evidence type="ECO:0000313" key="2">
    <source>
        <dbReference type="EMBL" id="KAK4309536.1"/>
    </source>
</evidence>
<proteinExistence type="predicted"/>
<dbReference type="EMBL" id="JAWZYT010001738">
    <property type="protein sequence ID" value="KAK4309536.1"/>
    <property type="molecule type" value="Genomic_DNA"/>
</dbReference>
<dbReference type="AlphaFoldDB" id="A0AAE1PKR9"/>
<feature type="compositionally biased region" description="Pro residues" evidence="1">
    <location>
        <begin position="40"/>
        <end position="63"/>
    </location>
</feature>
<protein>
    <submittedName>
        <fullName evidence="2">Uncharacterized protein</fullName>
    </submittedName>
</protein>
<name>A0AAE1PKR9_9EUCA</name>
<evidence type="ECO:0000313" key="3">
    <source>
        <dbReference type="Proteomes" id="UP001292094"/>
    </source>
</evidence>
<gene>
    <name evidence="2" type="ORF">Pmani_018846</name>
</gene>
<keyword evidence="3" id="KW-1185">Reference proteome</keyword>
<comment type="caution">
    <text evidence="2">The sequence shown here is derived from an EMBL/GenBank/DDBJ whole genome shotgun (WGS) entry which is preliminary data.</text>
</comment>
<reference evidence="2" key="1">
    <citation type="submission" date="2023-11" db="EMBL/GenBank/DDBJ databases">
        <title>Genome assemblies of two species of porcelain crab, Petrolisthes cinctipes and Petrolisthes manimaculis (Anomura: Porcellanidae).</title>
        <authorList>
            <person name="Angst P."/>
        </authorList>
    </citation>
    <scope>NUCLEOTIDE SEQUENCE</scope>
    <source>
        <strain evidence="2">PB745_02</strain>
        <tissue evidence="2">Gill</tissue>
    </source>
</reference>